<dbReference type="EMBL" id="CAJVQB010007918">
    <property type="protein sequence ID" value="CAG8711274.1"/>
    <property type="molecule type" value="Genomic_DNA"/>
</dbReference>
<evidence type="ECO:0000256" key="1">
    <source>
        <dbReference type="ARBA" id="ARBA00022741"/>
    </source>
</evidence>
<keyword evidence="2 3" id="KW-0067">ATP-binding</keyword>
<dbReference type="CDD" id="cd14008">
    <property type="entry name" value="STKc_LKB1_CaMKK"/>
    <property type="match status" value="1"/>
</dbReference>
<dbReference type="InterPro" id="IPR017441">
    <property type="entry name" value="Protein_kinase_ATP_BS"/>
</dbReference>
<protein>
    <submittedName>
        <fullName evidence="6">35801_t:CDS:1</fullName>
    </submittedName>
</protein>
<evidence type="ECO:0000313" key="6">
    <source>
        <dbReference type="EMBL" id="CAG8711274.1"/>
    </source>
</evidence>
<keyword evidence="7" id="KW-1185">Reference proteome</keyword>
<evidence type="ECO:0000259" key="5">
    <source>
        <dbReference type="PROSITE" id="PS50011"/>
    </source>
</evidence>
<sequence>MTHRRESSVHEVKETLDATISETKEGERCLNNYILKDIIGQGAYGTVTLAVDKYTGEKFAIKEFSKARLRKKTKANVFRRPRGRDRGRFGKALVENPDPSLADPLSLIRGEVAVLKKLNHQNVVKLFEVLDDEQDSLYMVFEMCEKGVLMDVTIQKATTPFSNEDARRYFRHMILGFEYCKQYNLSNSHTLHEHDIVHRDIKPDNLLLSADGILKIVDFGVSEAFTQGNDKMKKSAGSPAFMAPELCVANRGEISGKAADIWSMGVTLYCLVFGHLPFVKDNVIDLFDSIKNDDITIPEGSNPDADLVDLLHKVLEKDPEKRIIMAELREHPWVTNRGSDPLISTEENCSEAVTEITDDDLSSAIKCLSFRGVIAVHRAVKQFKRMSKSHSHQYSAEEMDKLKKDVQDAEEKKEIEPITIITEKKEVFTSKAEIIPESLSITGACKRSRDFKATIYSTIQRYEHVILYKTSEEFESKERNEKENWYMLDELEEVKTYETRVSYASTSPTIFVLNILDFKEAMKILQKNNATDEQYYKKFLRVRAIDNGVSIRYGRDSMPVIYNVGAYKTANDIIEFLEPMLEEFGIKKNKILSIARDNGAIVKAAIAKLSKVVSDLIIKCKTLISLISGEKKRKQLREAQIRVNILEANVVDIIKNIDTRWNATYMVLERLAKLEQPIK</sequence>
<dbReference type="PROSITE" id="PS00108">
    <property type="entry name" value="PROTEIN_KINASE_ST"/>
    <property type="match status" value="1"/>
</dbReference>
<comment type="caution">
    <text evidence="6">The sequence shown here is derived from an EMBL/GenBank/DDBJ whole genome shotgun (WGS) entry which is preliminary data.</text>
</comment>
<feature type="binding site" evidence="3">
    <location>
        <position position="62"/>
    </location>
    <ligand>
        <name>ATP</name>
        <dbReference type="ChEBI" id="CHEBI:30616"/>
    </ligand>
</feature>
<gene>
    <name evidence="6" type="ORF">GMARGA_LOCUS12769</name>
</gene>
<dbReference type="PROSITE" id="PS50011">
    <property type="entry name" value="PROTEIN_KINASE_DOM"/>
    <property type="match status" value="1"/>
</dbReference>
<evidence type="ECO:0000313" key="7">
    <source>
        <dbReference type="Proteomes" id="UP000789901"/>
    </source>
</evidence>
<dbReference type="InterPro" id="IPR008271">
    <property type="entry name" value="Ser/Thr_kinase_AS"/>
</dbReference>
<dbReference type="Proteomes" id="UP000789901">
    <property type="component" value="Unassembled WGS sequence"/>
</dbReference>
<keyword evidence="1 3" id="KW-0547">Nucleotide-binding</keyword>
<dbReference type="Pfam" id="PF00069">
    <property type="entry name" value="Pkinase"/>
    <property type="match status" value="1"/>
</dbReference>
<accession>A0ABN7V1L2</accession>
<feature type="coiled-coil region" evidence="4">
    <location>
        <begin position="629"/>
        <end position="656"/>
    </location>
</feature>
<proteinExistence type="predicted"/>
<dbReference type="Gene3D" id="3.30.200.20">
    <property type="entry name" value="Phosphorylase Kinase, domain 1"/>
    <property type="match status" value="1"/>
</dbReference>
<dbReference type="InterPro" id="IPR000719">
    <property type="entry name" value="Prot_kinase_dom"/>
</dbReference>
<evidence type="ECO:0000256" key="2">
    <source>
        <dbReference type="ARBA" id="ARBA00022840"/>
    </source>
</evidence>
<dbReference type="SUPFAM" id="SSF56112">
    <property type="entry name" value="Protein kinase-like (PK-like)"/>
    <property type="match status" value="1"/>
</dbReference>
<dbReference type="InterPro" id="IPR011009">
    <property type="entry name" value="Kinase-like_dom_sf"/>
</dbReference>
<dbReference type="InterPro" id="IPR012337">
    <property type="entry name" value="RNaseH-like_sf"/>
</dbReference>
<dbReference type="SMART" id="SM00220">
    <property type="entry name" value="S_TKc"/>
    <property type="match status" value="1"/>
</dbReference>
<evidence type="ECO:0000256" key="4">
    <source>
        <dbReference type="SAM" id="Coils"/>
    </source>
</evidence>
<dbReference type="PROSITE" id="PS00107">
    <property type="entry name" value="PROTEIN_KINASE_ATP"/>
    <property type="match status" value="1"/>
</dbReference>
<dbReference type="PANTHER" id="PTHR24346:SF77">
    <property type="entry name" value="SERINE THREONINE PROTEIN KINASE"/>
    <property type="match status" value="1"/>
</dbReference>
<dbReference type="Gene3D" id="1.10.510.10">
    <property type="entry name" value="Transferase(Phosphotransferase) domain 1"/>
    <property type="match status" value="1"/>
</dbReference>
<dbReference type="PANTHER" id="PTHR24346">
    <property type="entry name" value="MAP/MICROTUBULE AFFINITY-REGULATING KINASE"/>
    <property type="match status" value="1"/>
</dbReference>
<name>A0ABN7V1L2_GIGMA</name>
<evidence type="ECO:0000256" key="3">
    <source>
        <dbReference type="PROSITE-ProRule" id="PRU10141"/>
    </source>
</evidence>
<organism evidence="6 7">
    <name type="scientific">Gigaspora margarita</name>
    <dbReference type="NCBI Taxonomy" id="4874"/>
    <lineage>
        <taxon>Eukaryota</taxon>
        <taxon>Fungi</taxon>
        <taxon>Fungi incertae sedis</taxon>
        <taxon>Mucoromycota</taxon>
        <taxon>Glomeromycotina</taxon>
        <taxon>Glomeromycetes</taxon>
        <taxon>Diversisporales</taxon>
        <taxon>Gigasporaceae</taxon>
        <taxon>Gigaspora</taxon>
    </lineage>
</organism>
<reference evidence="6 7" key="1">
    <citation type="submission" date="2021-06" db="EMBL/GenBank/DDBJ databases">
        <authorList>
            <person name="Kallberg Y."/>
            <person name="Tangrot J."/>
            <person name="Rosling A."/>
        </authorList>
    </citation>
    <scope>NUCLEOTIDE SEQUENCE [LARGE SCALE GENOMIC DNA]</scope>
    <source>
        <strain evidence="6 7">120-4 pot B 10/14</strain>
    </source>
</reference>
<keyword evidence="4" id="KW-0175">Coiled coil</keyword>
<feature type="domain" description="Protein kinase" evidence="5">
    <location>
        <begin position="33"/>
        <end position="334"/>
    </location>
</feature>
<dbReference type="SUPFAM" id="SSF53098">
    <property type="entry name" value="Ribonuclease H-like"/>
    <property type="match status" value="1"/>
</dbReference>